<name>A0A4Z2EPZ3_9TELE</name>
<protein>
    <submittedName>
        <fullName evidence="2">Uncharacterized protein</fullName>
    </submittedName>
</protein>
<organism evidence="2 3">
    <name type="scientific">Liparis tanakae</name>
    <name type="common">Tanaka's snailfish</name>
    <dbReference type="NCBI Taxonomy" id="230148"/>
    <lineage>
        <taxon>Eukaryota</taxon>
        <taxon>Metazoa</taxon>
        <taxon>Chordata</taxon>
        <taxon>Craniata</taxon>
        <taxon>Vertebrata</taxon>
        <taxon>Euteleostomi</taxon>
        <taxon>Actinopterygii</taxon>
        <taxon>Neopterygii</taxon>
        <taxon>Teleostei</taxon>
        <taxon>Neoteleostei</taxon>
        <taxon>Acanthomorphata</taxon>
        <taxon>Eupercaria</taxon>
        <taxon>Perciformes</taxon>
        <taxon>Cottioidei</taxon>
        <taxon>Cottales</taxon>
        <taxon>Liparidae</taxon>
        <taxon>Liparis</taxon>
    </lineage>
</organism>
<feature type="region of interest" description="Disordered" evidence="1">
    <location>
        <begin position="1"/>
        <end position="46"/>
    </location>
</feature>
<proteinExistence type="predicted"/>
<dbReference type="Proteomes" id="UP000314294">
    <property type="component" value="Unassembled WGS sequence"/>
</dbReference>
<dbReference type="AlphaFoldDB" id="A0A4Z2EPZ3"/>
<sequence length="76" mass="8389">MADMDKAAAVKRSRLRDESEGEMSAASNTSVRPPLGARDAQSRAAIGESTATTRQLLISRYFSRYIGRYIGRYISC</sequence>
<gene>
    <name evidence="2" type="ORF">EYF80_059466</name>
</gene>
<keyword evidence="3" id="KW-1185">Reference proteome</keyword>
<reference evidence="2 3" key="1">
    <citation type="submission" date="2019-03" db="EMBL/GenBank/DDBJ databases">
        <title>First draft genome of Liparis tanakae, snailfish: a comprehensive survey of snailfish specific genes.</title>
        <authorList>
            <person name="Kim W."/>
            <person name="Song I."/>
            <person name="Jeong J.-H."/>
            <person name="Kim D."/>
            <person name="Kim S."/>
            <person name="Ryu S."/>
            <person name="Song J.Y."/>
            <person name="Lee S.K."/>
        </authorList>
    </citation>
    <scope>NUCLEOTIDE SEQUENCE [LARGE SCALE GENOMIC DNA]</scope>
    <source>
        <tissue evidence="2">Muscle</tissue>
    </source>
</reference>
<accession>A0A4Z2EPZ3</accession>
<evidence type="ECO:0000313" key="2">
    <source>
        <dbReference type="EMBL" id="TNN30382.1"/>
    </source>
</evidence>
<comment type="caution">
    <text evidence="2">The sequence shown here is derived from an EMBL/GenBank/DDBJ whole genome shotgun (WGS) entry which is preliminary data.</text>
</comment>
<dbReference type="EMBL" id="SRLO01004559">
    <property type="protein sequence ID" value="TNN30382.1"/>
    <property type="molecule type" value="Genomic_DNA"/>
</dbReference>
<evidence type="ECO:0000313" key="3">
    <source>
        <dbReference type="Proteomes" id="UP000314294"/>
    </source>
</evidence>
<evidence type="ECO:0000256" key="1">
    <source>
        <dbReference type="SAM" id="MobiDB-lite"/>
    </source>
</evidence>